<keyword evidence="2 11" id="KW-0813">Transport</keyword>
<dbReference type="SUPFAM" id="SSF63380">
    <property type="entry name" value="Riboflavin synthase domain-like"/>
    <property type="match status" value="1"/>
</dbReference>
<dbReference type="InterPro" id="IPR039261">
    <property type="entry name" value="FNR_nucleotide-bd"/>
</dbReference>
<dbReference type="RefSeq" id="WP_084235126.1">
    <property type="nucleotide sequence ID" value="NZ_FWXW01000006.1"/>
</dbReference>
<dbReference type="AlphaFoldDB" id="A0A1W2BWU9"/>
<dbReference type="Gene3D" id="2.10.240.10">
    <property type="entry name" value="Dihydroorotate dehydrogenase, electron transfer subunit"/>
    <property type="match status" value="1"/>
</dbReference>
<dbReference type="Gene3D" id="3.40.50.80">
    <property type="entry name" value="Nucleotide-binding domain of ferredoxin-NADP reductase (FNR) module"/>
    <property type="match status" value="1"/>
</dbReference>
<evidence type="ECO:0000256" key="11">
    <source>
        <dbReference type="HAMAP-Rule" id="MF_01211"/>
    </source>
</evidence>
<keyword evidence="5 11" id="KW-0479">Metal-binding</keyword>
<dbReference type="GO" id="GO:0046872">
    <property type="term" value="F:metal ion binding"/>
    <property type="evidence" value="ECO:0007669"/>
    <property type="project" value="UniProtKB-KW"/>
</dbReference>
<reference evidence="15 16" key="1">
    <citation type="submission" date="2017-04" db="EMBL/GenBank/DDBJ databases">
        <authorList>
            <person name="Afonso C.L."/>
            <person name="Miller P.J."/>
            <person name="Scott M.A."/>
            <person name="Spackman E."/>
            <person name="Goraichik I."/>
            <person name="Dimitrov K.M."/>
            <person name="Suarez D.L."/>
            <person name="Swayne D.E."/>
        </authorList>
    </citation>
    <scope>NUCLEOTIDE SEQUENCE [LARGE SCALE GENOMIC DNA]</scope>
    <source>
        <strain evidence="15 16">DSM 12816</strain>
    </source>
</reference>
<evidence type="ECO:0000256" key="9">
    <source>
        <dbReference type="ARBA" id="ARBA00023004"/>
    </source>
</evidence>
<dbReference type="Gene3D" id="2.40.30.10">
    <property type="entry name" value="Translation factors"/>
    <property type="match status" value="1"/>
</dbReference>
<dbReference type="GO" id="GO:0016491">
    <property type="term" value="F:oxidoreductase activity"/>
    <property type="evidence" value="ECO:0007669"/>
    <property type="project" value="InterPro"/>
</dbReference>
<sequence length="256" mass="27437">MSVQRLCRITELSELGGGAFQLWFEAGEMAGLAQPGQFVHIQCGKERLLRRPISICGRRGDELRIIFDLRGKGTEWLSQRTAGECLDVLGPLGRGFRLAGRRILFVGGGMGTPPLLWAAQSVPEIAEAVLAFRCADRAILIGEFEAACEQTHITCDDGSLGAKGFAHEAAERLLAAGKAYDGICACGPRAMLKAVAETAARYEVPCQVSLEERMGCGVGACLVCACKTIGADGAEEYSHVCKDGPVFDAERVVWDE</sequence>
<dbReference type="SUPFAM" id="SSF52343">
    <property type="entry name" value="Ferredoxin reductase-like, C-terminal NADP-linked domain"/>
    <property type="match status" value="1"/>
</dbReference>
<keyword evidence="9 11" id="KW-0408">Iron</keyword>
<keyword evidence="6 11" id="KW-0274">FAD</keyword>
<evidence type="ECO:0000256" key="2">
    <source>
        <dbReference type="ARBA" id="ARBA00022448"/>
    </source>
</evidence>
<dbReference type="STRING" id="1122930.SAMN02745168_2456"/>
<dbReference type="InterPro" id="IPR050353">
    <property type="entry name" value="PyrK_electron_transfer"/>
</dbReference>
<evidence type="ECO:0000256" key="1">
    <source>
        <dbReference type="ARBA" id="ARBA00006422"/>
    </source>
</evidence>
<gene>
    <name evidence="11" type="primary">pyrK</name>
    <name evidence="15" type="ORF">SAMN02745168_2456</name>
</gene>
<dbReference type="GO" id="GO:0044205">
    <property type="term" value="P:'de novo' UMP biosynthetic process"/>
    <property type="evidence" value="ECO:0007669"/>
    <property type="project" value="UniProtKB-UniRule"/>
</dbReference>
<dbReference type="InterPro" id="IPR017927">
    <property type="entry name" value="FAD-bd_FR_type"/>
</dbReference>
<evidence type="ECO:0000256" key="7">
    <source>
        <dbReference type="ARBA" id="ARBA00022975"/>
    </source>
</evidence>
<dbReference type="HAMAP" id="MF_01211">
    <property type="entry name" value="DHODB_Fe_S_bind"/>
    <property type="match status" value="1"/>
</dbReference>
<comment type="cofactor">
    <cofactor evidence="13">
        <name>[2Fe-2S] cluster</name>
        <dbReference type="ChEBI" id="CHEBI:190135"/>
    </cofactor>
    <text evidence="13">Binds 1 [2Fe-2S] cluster per subunit.</text>
</comment>
<dbReference type="CDD" id="cd06218">
    <property type="entry name" value="DHOD_e_trans"/>
    <property type="match status" value="1"/>
</dbReference>
<evidence type="ECO:0000256" key="4">
    <source>
        <dbReference type="ARBA" id="ARBA00022714"/>
    </source>
</evidence>
<dbReference type="Pfam" id="PF10418">
    <property type="entry name" value="DHODB_Fe-S_bind"/>
    <property type="match status" value="1"/>
</dbReference>
<feature type="binding site" evidence="11 12">
    <location>
        <begin position="51"/>
        <end position="54"/>
    </location>
    <ligand>
        <name>FAD</name>
        <dbReference type="ChEBI" id="CHEBI:57692"/>
    </ligand>
</feature>
<keyword evidence="4 11" id="KW-0001">2Fe-2S</keyword>
<keyword evidence="8 11" id="KW-0249">Electron transport</keyword>
<dbReference type="InterPro" id="IPR019480">
    <property type="entry name" value="Dihydroorotate_DH_Fe-S-bd"/>
</dbReference>
<evidence type="ECO:0000256" key="13">
    <source>
        <dbReference type="PIRSR" id="PIRSR006816-2"/>
    </source>
</evidence>
<evidence type="ECO:0000313" key="16">
    <source>
        <dbReference type="Proteomes" id="UP000192790"/>
    </source>
</evidence>
<comment type="subunit">
    <text evidence="11">Heterotetramer of 2 PyrK and 2 PyrD type B subunits.</text>
</comment>
<dbReference type="UniPathway" id="UPA00070">
    <property type="reaction ID" value="UER00945"/>
</dbReference>
<dbReference type="InterPro" id="IPR037117">
    <property type="entry name" value="Dihydroorotate_DH_ele_sf"/>
</dbReference>
<evidence type="ECO:0000256" key="8">
    <source>
        <dbReference type="ARBA" id="ARBA00022982"/>
    </source>
</evidence>
<dbReference type="InterPro" id="IPR017938">
    <property type="entry name" value="Riboflavin_synthase-like_b-brl"/>
</dbReference>
<feature type="binding site" evidence="11 13">
    <location>
        <position position="216"/>
    </location>
    <ligand>
        <name>[2Fe-2S] cluster</name>
        <dbReference type="ChEBI" id="CHEBI:190135"/>
    </ligand>
</feature>
<dbReference type="OrthoDB" id="9789468at2"/>
<evidence type="ECO:0000256" key="5">
    <source>
        <dbReference type="ARBA" id="ARBA00022723"/>
    </source>
</evidence>
<protein>
    <recommendedName>
        <fullName evidence="11">Dihydroorotate dehydrogenase B (NAD(+)), electron transfer subunit</fullName>
    </recommendedName>
    <alternativeName>
        <fullName evidence="11">Dihydroorotate oxidase B, electron transfer subunit</fullName>
    </alternativeName>
</protein>
<evidence type="ECO:0000259" key="14">
    <source>
        <dbReference type="PROSITE" id="PS51384"/>
    </source>
</evidence>
<keyword evidence="7 11" id="KW-0665">Pyrimidine biosynthesis</keyword>
<comment type="similarity">
    <text evidence="1 11">Belongs to the PyrK family.</text>
</comment>
<dbReference type="GO" id="GO:0050660">
    <property type="term" value="F:flavin adenine dinucleotide binding"/>
    <property type="evidence" value="ECO:0007669"/>
    <property type="project" value="InterPro"/>
</dbReference>
<comment type="cofactor">
    <cofactor evidence="11 12">
        <name>FAD</name>
        <dbReference type="ChEBI" id="CHEBI:57692"/>
    </cofactor>
    <text evidence="11 12">Binds 1 FAD per subunit.</text>
</comment>
<dbReference type="PROSITE" id="PS51384">
    <property type="entry name" value="FAD_FR"/>
    <property type="match status" value="1"/>
</dbReference>
<evidence type="ECO:0000313" key="15">
    <source>
        <dbReference type="EMBL" id="SMC77369.1"/>
    </source>
</evidence>
<dbReference type="Proteomes" id="UP000192790">
    <property type="component" value="Unassembled WGS sequence"/>
</dbReference>
<organism evidence="15 16">
    <name type="scientific">Papillibacter cinnamivorans DSM 12816</name>
    <dbReference type="NCBI Taxonomy" id="1122930"/>
    <lineage>
        <taxon>Bacteria</taxon>
        <taxon>Bacillati</taxon>
        <taxon>Bacillota</taxon>
        <taxon>Clostridia</taxon>
        <taxon>Eubacteriales</taxon>
        <taxon>Oscillospiraceae</taxon>
        <taxon>Papillibacter</taxon>
    </lineage>
</organism>
<feature type="binding site" evidence="11 12">
    <location>
        <begin position="73"/>
        <end position="74"/>
    </location>
    <ligand>
        <name>FAD</name>
        <dbReference type="ChEBI" id="CHEBI:57692"/>
    </ligand>
</feature>
<evidence type="ECO:0000256" key="3">
    <source>
        <dbReference type="ARBA" id="ARBA00022630"/>
    </source>
</evidence>
<evidence type="ECO:0000256" key="10">
    <source>
        <dbReference type="ARBA" id="ARBA00023014"/>
    </source>
</evidence>
<feature type="binding site" evidence="11 13">
    <location>
        <position position="221"/>
    </location>
    <ligand>
        <name>[2Fe-2S] cluster</name>
        <dbReference type="ChEBI" id="CHEBI:190135"/>
    </ligand>
</feature>
<dbReference type="InterPro" id="IPR012165">
    <property type="entry name" value="Cyt_c3_hydrogenase_gsu"/>
</dbReference>
<accession>A0A1W2BWU9</accession>
<dbReference type="PANTHER" id="PTHR43513:SF3">
    <property type="entry name" value="DIHYDROOROTATE DEHYDROGENASE B (NAD(+)), ELECTRON TRANSFER SUBUNIT-RELATED"/>
    <property type="match status" value="1"/>
</dbReference>
<dbReference type="PANTHER" id="PTHR43513">
    <property type="entry name" value="DIHYDROOROTATE DEHYDROGENASE B (NAD(+)), ELECTRON TRANSFER SUBUNIT"/>
    <property type="match status" value="1"/>
</dbReference>
<keyword evidence="10 11" id="KW-0411">Iron-sulfur</keyword>
<dbReference type="InterPro" id="IPR023455">
    <property type="entry name" value="Dihydroorotate_DHASE_ETsu"/>
</dbReference>
<comment type="cofactor">
    <cofactor evidence="11">
        <name>[2Fe-2S] cluster</name>
        <dbReference type="ChEBI" id="CHEBI:190135"/>
    </cofactor>
    <text evidence="11">Binds 1 [2Fe-2S] cluster per subunit.</text>
</comment>
<feature type="binding site" evidence="11 13">
    <location>
        <position position="241"/>
    </location>
    <ligand>
        <name>[2Fe-2S] cluster</name>
        <dbReference type="ChEBI" id="CHEBI:190135"/>
    </ligand>
</feature>
<dbReference type="GO" id="GO:0009055">
    <property type="term" value="F:electron transfer activity"/>
    <property type="evidence" value="ECO:0007669"/>
    <property type="project" value="UniProtKB-UniRule"/>
</dbReference>
<dbReference type="EMBL" id="FWXW01000006">
    <property type="protein sequence ID" value="SMC77369.1"/>
    <property type="molecule type" value="Genomic_DNA"/>
</dbReference>
<dbReference type="GO" id="GO:0051537">
    <property type="term" value="F:2 iron, 2 sulfur cluster binding"/>
    <property type="evidence" value="ECO:0007669"/>
    <property type="project" value="UniProtKB-KW"/>
</dbReference>
<keyword evidence="3 11" id="KW-0285">Flavoprotein</keyword>
<comment type="function">
    <text evidence="11">Responsible for channeling the electrons from the oxidation of dihydroorotate from the FMN redox center in the PyrD type B subunit to the ultimate electron acceptor NAD(+).</text>
</comment>
<feature type="binding site" evidence="11 13">
    <location>
        <position position="224"/>
    </location>
    <ligand>
        <name>[2Fe-2S] cluster</name>
        <dbReference type="ChEBI" id="CHEBI:190135"/>
    </ligand>
</feature>
<comment type="pathway">
    <text evidence="11">Pyrimidine metabolism; UMP biosynthesis via de novo pathway; orotate from (S)-dihydroorotate (NAD(+) route): step 1/1.</text>
</comment>
<dbReference type="PIRSF" id="PIRSF006816">
    <property type="entry name" value="Cyc3_hyd_g"/>
    <property type="match status" value="1"/>
</dbReference>
<keyword evidence="16" id="KW-1185">Reference proteome</keyword>
<evidence type="ECO:0000256" key="12">
    <source>
        <dbReference type="PIRSR" id="PIRSR006816-1"/>
    </source>
</evidence>
<name>A0A1W2BWU9_9FIRM</name>
<feature type="domain" description="FAD-binding FR-type" evidence="14">
    <location>
        <begin position="2"/>
        <end position="98"/>
    </location>
</feature>
<evidence type="ECO:0000256" key="6">
    <source>
        <dbReference type="ARBA" id="ARBA00022827"/>
    </source>
</evidence>
<proteinExistence type="inferred from homology"/>
<comment type="caution">
    <text evidence="11">Lacks conserved residue(s) required for the propagation of feature annotation.</text>
</comment>